<feature type="transmembrane region" description="Helical" evidence="1">
    <location>
        <begin position="139"/>
        <end position="165"/>
    </location>
</feature>
<keyword evidence="1" id="KW-0472">Membrane</keyword>
<name>A0A6N9H5R0_9MICO</name>
<keyword evidence="1" id="KW-1133">Transmembrane helix</keyword>
<dbReference type="AlphaFoldDB" id="A0A6N9H5R0"/>
<feature type="transmembrane region" description="Helical" evidence="1">
    <location>
        <begin position="91"/>
        <end position="110"/>
    </location>
</feature>
<dbReference type="EMBL" id="WWEQ01000012">
    <property type="protein sequence ID" value="MYM19215.1"/>
    <property type="molecule type" value="Genomic_DNA"/>
</dbReference>
<proteinExistence type="predicted"/>
<evidence type="ECO:0000313" key="2">
    <source>
        <dbReference type="EMBL" id="MYM19215.1"/>
    </source>
</evidence>
<keyword evidence="3" id="KW-1185">Reference proteome</keyword>
<dbReference type="InterPro" id="IPR018650">
    <property type="entry name" value="STSV1_Orf64"/>
</dbReference>
<reference evidence="2 3" key="1">
    <citation type="submission" date="2020-01" db="EMBL/GenBank/DDBJ databases">
        <authorList>
            <person name="Deng T."/>
        </authorList>
    </citation>
    <scope>NUCLEOTIDE SEQUENCE [LARGE SCALE GENOMIC DNA]</scope>
    <source>
        <strain evidence="2 3">5221</strain>
    </source>
</reference>
<evidence type="ECO:0000256" key="1">
    <source>
        <dbReference type="SAM" id="Phobius"/>
    </source>
</evidence>
<feature type="transmembrane region" description="Helical" evidence="1">
    <location>
        <begin position="171"/>
        <end position="193"/>
    </location>
</feature>
<feature type="transmembrane region" description="Helical" evidence="1">
    <location>
        <begin position="222"/>
        <end position="244"/>
    </location>
</feature>
<evidence type="ECO:0000313" key="3">
    <source>
        <dbReference type="Proteomes" id="UP000469215"/>
    </source>
</evidence>
<sequence length="403" mass="44384">MWVNYYSPSWDLGIFTQLMDQYSKLQAPIVDIKGPGYNLLGDHFHPILILLAPVFAVFPSGLTLMLCQTVLFAASAWPLTSLAFERLSTKGAWLLSFAYVFSFGLLNAVTAQFHEIAVAVPLMAFGLVWWMRGRRIGAAVAIGLLVFCKEDLGLTVAMFGAVVWLKDRRDFRWALGFAVWGVMWFLYAVFVFIPMFNTGGGYDYTDNVTLAQTIREGLTTKLGTVGFLALTAGAIGLRSPYILLMLPTLAWRFAGNVEGYWNLSFHYSAVLMPIAVVALVDAAKRRHRNFAPLVAAITAVALLSQTSIHLLWDADRYKVDGGPAVQAASRYGSVGTDLHLLAYLAPKTHVYWTSTLGGVRPDAIALRPDDTHEPVESWAAKNLGGDWRLVYSGGGYEVVARQS</sequence>
<comment type="caution">
    <text evidence="2">The sequence shown here is derived from an EMBL/GenBank/DDBJ whole genome shotgun (WGS) entry which is preliminary data.</text>
</comment>
<feature type="transmembrane region" description="Helical" evidence="1">
    <location>
        <begin position="290"/>
        <end position="312"/>
    </location>
</feature>
<accession>A0A6N9H5R0</accession>
<keyword evidence="1" id="KW-0812">Transmembrane</keyword>
<feature type="transmembrane region" description="Helical" evidence="1">
    <location>
        <begin position="116"/>
        <end position="132"/>
    </location>
</feature>
<dbReference type="Proteomes" id="UP000469215">
    <property type="component" value="Unassembled WGS sequence"/>
</dbReference>
<organism evidence="2 3">
    <name type="scientific">Brevibacterium rongguiense</name>
    <dbReference type="NCBI Taxonomy" id="2695267"/>
    <lineage>
        <taxon>Bacteria</taxon>
        <taxon>Bacillati</taxon>
        <taxon>Actinomycetota</taxon>
        <taxon>Actinomycetes</taxon>
        <taxon>Micrococcales</taxon>
        <taxon>Brevibacteriaceae</taxon>
        <taxon>Brevibacterium</taxon>
    </lineage>
</organism>
<protein>
    <submittedName>
        <fullName evidence="2">DUF2079 domain-containing protein</fullName>
    </submittedName>
</protein>
<dbReference type="Pfam" id="PF09852">
    <property type="entry name" value="DUF2079"/>
    <property type="match status" value="1"/>
</dbReference>
<feature type="transmembrane region" description="Helical" evidence="1">
    <location>
        <begin position="47"/>
        <end position="79"/>
    </location>
</feature>
<feature type="transmembrane region" description="Helical" evidence="1">
    <location>
        <begin position="264"/>
        <end position="283"/>
    </location>
</feature>
<gene>
    <name evidence="2" type="ORF">GSY69_04330</name>
</gene>